<feature type="disulfide bond" evidence="12">
    <location>
        <begin position="220"/>
        <end position="234"/>
    </location>
</feature>
<dbReference type="PROSITE" id="PS01248">
    <property type="entry name" value="EGF_LAM_1"/>
    <property type="match status" value="2"/>
</dbReference>
<keyword evidence="4 14" id="KW-0732">Signal</keyword>
<keyword evidence="2" id="KW-0964">Secreted</keyword>
<dbReference type="InterPro" id="IPR013320">
    <property type="entry name" value="ConA-like_dom_sf"/>
</dbReference>
<keyword evidence="3" id="KW-0272">Extracellular matrix</keyword>
<dbReference type="SMART" id="SM00181">
    <property type="entry name" value="EGF"/>
    <property type="match status" value="4"/>
</dbReference>
<evidence type="ECO:0000313" key="18">
    <source>
        <dbReference type="RefSeq" id="XP_033792839.1"/>
    </source>
</evidence>
<dbReference type="Pfam" id="PF24973">
    <property type="entry name" value="EGF_LMN_ATRN"/>
    <property type="match status" value="1"/>
</dbReference>
<dbReference type="GO" id="GO:0005102">
    <property type="term" value="F:signaling receptor binding"/>
    <property type="evidence" value="ECO:0007669"/>
    <property type="project" value="InterPro"/>
</dbReference>
<dbReference type="KEGG" id="gsh:117356949"/>
<dbReference type="Pfam" id="PF06009">
    <property type="entry name" value="Laminin_II"/>
    <property type="match status" value="1"/>
</dbReference>
<dbReference type="FunCoup" id="A0A6P8Q927">
    <property type="interactions" value="694"/>
</dbReference>
<dbReference type="InterPro" id="IPR010307">
    <property type="entry name" value="Laminin_dom_II"/>
</dbReference>
<feature type="domain" description="Laminin EGF-like" evidence="16">
    <location>
        <begin position="284"/>
        <end position="330"/>
    </location>
</feature>
<feature type="disulfide bond" evidence="12">
    <location>
        <begin position="96"/>
        <end position="105"/>
    </location>
</feature>
<comment type="caution">
    <text evidence="12">Lacks conserved residue(s) required for the propagation of feature annotation.</text>
</comment>
<protein>
    <submittedName>
        <fullName evidence="18">Laminin subunit alpha-4</fullName>
    </submittedName>
</protein>
<dbReference type="SUPFAM" id="SSF58104">
    <property type="entry name" value="Methyl-accepting chemotaxis protein (MCP) signaling domain"/>
    <property type="match status" value="1"/>
</dbReference>
<feature type="domain" description="Laminin G" evidence="15">
    <location>
        <begin position="1136"/>
        <end position="1314"/>
    </location>
</feature>
<feature type="coiled-coil region" evidence="13">
    <location>
        <begin position="575"/>
        <end position="623"/>
    </location>
</feature>
<feature type="domain" description="Laminin EGF-like" evidence="16">
    <location>
        <begin position="237"/>
        <end position="283"/>
    </location>
</feature>
<dbReference type="PANTHER" id="PTHR15036:SF47">
    <property type="entry name" value="LAMININ SUBUNIT ALPHA-4"/>
    <property type="match status" value="1"/>
</dbReference>
<dbReference type="FunFam" id="2.10.25.10:FF:000569">
    <property type="entry name" value="Laminin subunit alpha 4"/>
    <property type="match status" value="1"/>
</dbReference>
<evidence type="ECO:0000256" key="8">
    <source>
        <dbReference type="ARBA" id="ARBA00023054"/>
    </source>
</evidence>
<evidence type="ECO:0000256" key="12">
    <source>
        <dbReference type="PROSITE-ProRule" id="PRU00460"/>
    </source>
</evidence>
<dbReference type="GO" id="GO:0045995">
    <property type="term" value="P:regulation of embryonic development"/>
    <property type="evidence" value="ECO:0007669"/>
    <property type="project" value="InterPro"/>
</dbReference>
<dbReference type="InterPro" id="IPR009254">
    <property type="entry name" value="Laminin_aI"/>
</dbReference>
<dbReference type="InterPro" id="IPR050372">
    <property type="entry name" value="Neurexin-related_CASP"/>
</dbReference>
<dbReference type="Pfam" id="PF02210">
    <property type="entry name" value="Laminin_G_2"/>
    <property type="match status" value="5"/>
</dbReference>
<dbReference type="InParanoid" id="A0A6P8Q927"/>
<feature type="coiled-coil region" evidence="13">
    <location>
        <begin position="677"/>
        <end position="704"/>
    </location>
</feature>
<feature type="disulfide bond" evidence="12">
    <location>
        <begin position="208"/>
        <end position="217"/>
    </location>
</feature>
<dbReference type="PROSITE" id="PS00652">
    <property type="entry name" value="TNFR_NGFR_1"/>
    <property type="match status" value="1"/>
</dbReference>
<organism evidence="17 18">
    <name type="scientific">Geotrypetes seraphini</name>
    <name type="common">Gaboon caecilian</name>
    <name type="synonym">Caecilia seraphini</name>
    <dbReference type="NCBI Taxonomy" id="260995"/>
    <lineage>
        <taxon>Eukaryota</taxon>
        <taxon>Metazoa</taxon>
        <taxon>Chordata</taxon>
        <taxon>Craniata</taxon>
        <taxon>Vertebrata</taxon>
        <taxon>Euteleostomi</taxon>
        <taxon>Amphibia</taxon>
        <taxon>Gymnophiona</taxon>
        <taxon>Geotrypetes</taxon>
    </lineage>
</organism>
<feature type="signal peptide" evidence="14">
    <location>
        <begin position="1"/>
        <end position="25"/>
    </location>
</feature>
<accession>A0A6P8Q927</accession>
<evidence type="ECO:0000256" key="4">
    <source>
        <dbReference type="ARBA" id="ARBA00022729"/>
    </source>
</evidence>
<dbReference type="Proteomes" id="UP000515159">
    <property type="component" value="Chromosome 3"/>
</dbReference>
<sequence>MAHSPPSSCFFLLLLVLDLFCSGSALSEGSGFPLDLWPGSDNDWVTRQRHGQPQREPIPKRCSVGYFYSTSGRCLPCNCNGNSDRCLDGSGDCVECQHNTTGQHCERCPDGYIGDVSRGVPRFCQLCPCPLPFSSNNFAVWCSRKTGIINCLCKENYAGTKCERCAPGYYGNPLLVGSTCRKCDCSGNSDPNLIFEDCDEVTGQCRNCLDNTTGFKCDRCAPGYHGDARVAKNCTACQCKPCGTEACDDITGQCRCKAGVTGLFCSHCEVGYYGYDSCTGCEKCRCGPASKDGNCDPGTQQCRCQPGASGLSCERCQSGFWNYGPSGCQRCNCGGGPCDSRTGECVAEDPDSPAATHCTLFTCDKCIWDLIDDLRLSSTSMEESRVSLLSVSTGVAAHRRLNAVNATTFHLLMKLAEKQSHLEQSSHEITTAETKVSSLQREVDAMQQKGDNITTQGLQIQQRTLESQKRARDATQLVNNVWDSIQETMDKLQYYVSLDEVTPGDVLPKLAEAEEILREMRALELTYQENLAEEEAGKAKELFLRVLDDWQLVQNETLAFFPLIQENFDELSAKLGDLQDALHQALAHIDETQEKTLENANRLQEKEIQQEILMEEVETVNETMQMAKVILTESQLITDELNEVIKNASDFYAEIDGAKQKLLENHVNTSQYDGELLRQATEHAQALNRQVEKLHRILKSMDTNGLVGKALNASNVYENIAGFVEEANKTAGLALSTAYRVSDAVEGIDTQINYHRERSDQLLEEAIDLQNTFNGSDDLGVIGTRQWLSSILLRKNSLQNHLKSATNKLSIIDQGDTGKRLEQIKQLAEETLNSTTALTNITEPMSQNVNSWKENLRSPVYDKSAYNRVLGAAGDTVRNLTEVVPRVLSKLHTVEMKQPAANISASIQRIRELIAQTRSVASKVQVSMKFEGQSAVEVNSKVDLSELKAFSSMSLYMKLPGKEVQQEDRFIMYLGSRKAGGDYLGLAIKSDNLVYLYNLGSEDVEIPLDSKPVSSWPAYFSLIKIERVGRHGKVLLTLPSPSSTAEEKFIKKGEAPGNDSLLDLDPDDTVFYVGGVPEDFQLPASLNLPGFHGCLELATLNDDVISLYNFRHIYNMDTEAASPCPRNKLVFTQSRASSYFFDGSGYGAVRNLERRGRFSQVTRFDVEVRTPVDNALVLLMVNGSKFFSLEMQDGFLRLLYDFGFSKGPVLLEDSLKKAQINDARSHEVSVIYHNYKKMILVVDRRHVKTVENDKMSMPFTDIYIGGAPSDVLYSVRSHLAVGLNFKGCMKSFQFQKKDFNLLEEPGSLGLSYGCLEESLMSRRAFFNGGSYIASSQKLSLSDAFEVGFSFRSLAASGLLLYHAEKPEDFTIVLEEGAVVLFVMGTRVRSTGQHYNDGDNHFIVTHISPTRYELLVDEEDKNSEIRAKPMPTSTTAMKFYFGGSPAGLSYANFTGCLSNAYFTRMDRDVDVEDFQRYVEKVNISLDDCPTESLPLNLLDKHSQKSFKAKRRLNEGEVKWRNDPTCYFSSQLEAVENAHQYGGIGSSRQEFYHIPENFTERAQLSLSLRTHSSSGMIFYVSDKEEQNFLTLFLAQGKLNFMFNMGPKKLKIRSQEKYTDGLWHSVVFTRGRNVGRLIIDGLRVQEKIVPTSTFPWHVHGPLSLGGVAPGKASKHIQDSSIRSFTGCLSNFQINGQTVSVASQTFGVTPCFEGPTEAGTYFSAEGGYVVLDESVTLGHKLELEVRPRSRSGFLVHAHSLSGEYLSLYMKEGQVVVQINNSNRNLSTSVTPKQRLCDGQWHRITVIRDSNMVELMVDSEVSHTLGPAYTVNLTEPLFVGNVPESLLSTRFTAHDIYTGCIRNLKTDHRIVSFSKAALVSGAVSISSCPAA</sequence>
<dbReference type="CTD" id="3910"/>
<feature type="domain" description="Laminin G" evidence="15">
    <location>
        <begin position="1714"/>
        <end position="1883"/>
    </location>
</feature>
<dbReference type="GO" id="GO:0030334">
    <property type="term" value="P:regulation of cell migration"/>
    <property type="evidence" value="ECO:0007669"/>
    <property type="project" value="InterPro"/>
</dbReference>
<dbReference type="PROSITE" id="PS50025">
    <property type="entry name" value="LAM_G_DOMAIN"/>
    <property type="match status" value="5"/>
</dbReference>
<dbReference type="Gene3D" id="2.60.120.200">
    <property type="match status" value="5"/>
</dbReference>
<keyword evidence="7" id="KW-0130">Cell adhesion</keyword>
<dbReference type="OrthoDB" id="5836593at2759"/>
<dbReference type="InterPro" id="IPR056863">
    <property type="entry name" value="LMN_ATRN_NET-like_EGF"/>
</dbReference>
<feature type="domain" description="Laminin EGF-like" evidence="16">
    <location>
        <begin position="183"/>
        <end position="236"/>
    </location>
</feature>
<dbReference type="FunFam" id="2.10.25.10:FF:000051">
    <property type="entry name" value="Laminin subunit alpha 4"/>
    <property type="match status" value="1"/>
</dbReference>
<evidence type="ECO:0000256" key="11">
    <source>
        <dbReference type="ARBA" id="ARBA00023292"/>
    </source>
</evidence>
<dbReference type="GO" id="GO:0007155">
    <property type="term" value="P:cell adhesion"/>
    <property type="evidence" value="ECO:0007669"/>
    <property type="project" value="UniProtKB-KW"/>
</dbReference>
<dbReference type="FunFam" id="2.60.120.200:FF:000066">
    <property type="entry name" value="Laminin subunit alpha 4"/>
    <property type="match status" value="1"/>
</dbReference>
<evidence type="ECO:0000259" key="16">
    <source>
        <dbReference type="PROSITE" id="PS50027"/>
    </source>
</evidence>
<dbReference type="FunFam" id="2.60.120.200:FF:000058">
    <property type="entry name" value="Laminin subunit alpha 4"/>
    <property type="match status" value="1"/>
</dbReference>
<keyword evidence="9 12" id="KW-1015">Disulfide bond</keyword>
<feature type="domain" description="Laminin EGF-like" evidence="16">
    <location>
        <begin position="127"/>
        <end position="182"/>
    </location>
</feature>
<keyword evidence="11 12" id="KW-0424">Laminin EGF-like domain</keyword>
<evidence type="ECO:0000256" key="14">
    <source>
        <dbReference type="SAM" id="SignalP"/>
    </source>
</evidence>
<feature type="disulfide bond" evidence="12">
    <location>
        <begin position="153"/>
        <end position="162"/>
    </location>
</feature>
<gene>
    <name evidence="18" type="primary">LAMA4</name>
</gene>
<dbReference type="PANTHER" id="PTHR15036">
    <property type="entry name" value="PIKACHURIN-LIKE PROTEIN"/>
    <property type="match status" value="1"/>
</dbReference>
<dbReference type="CDD" id="cd00055">
    <property type="entry name" value="EGF_Lam"/>
    <property type="match status" value="5"/>
</dbReference>
<evidence type="ECO:0000256" key="13">
    <source>
        <dbReference type="SAM" id="Coils"/>
    </source>
</evidence>
<dbReference type="SUPFAM" id="SSF49899">
    <property type="entry name" value="Concanavalin A-like lectins/glucanases"/>
    <property type="match status" value="5"/>
</dbReference>
<evidence type="ECO:0000256" key="7">
    <source>
        <dbReference type="ARBA" id="ARBA00022889"/>
    </source>
</evidence>
<dbReference type="Pfam" id="PF00053">
    <property type="entry name" value="EGF_laminin"/>
    <property type="match status" value="4"/>
</dbReference>
<keyword evidence="8 13" id="KW-0175">Coiled coil</keyword>
<dbReference type="GO" id="GO:0005604">
    <property type="term" value="C:basement membrane"/>
    <property type="evidence" value="ECO:0007669"/>
    <property type="project" value="UniProtKB-SubCell"/>
</dbReference>
<feature type="domain" description="Laminin EGF-like" evidence="16">
    <location>
        <begin position="77"/>
        <end position="126"/>
    </location>
</feature>
<feature type="domain" description="Laminin G" evidence="15">
    <location>
        <begin position="925"/>
        <end position="1124"/>
    </location>
</feature>
<keyword evidence="10" id="KW-0325">Glycoprotein</keyword>
<evidence type="ECO:0000256" key="6">
    <source>
        <dbReference type="ARBA" id="ARBA00022869"/>
    </source>
</evidence>
<proteinExistence type="predicted"/>
<keyword evidence="5" id="KW-0677">Repeat</keyword>
<dbReference type="Gene3D" id="2.10.25.10">
    <property type="entry name" value="Laminin"/>
    <property type="match status" value="5"/>
</dbReference>
<dbReference type="RefSeq" id="XP_033792839.1">
    <property type="nucleotide sequence ID" value="XM_033936948.1"/>
</dbReference>
<feature type="domain" description="Laminin G" evidence="15">
    <location>
        <begin position="1321"/>
        <end position="1487"/>
    </location>
</feature>
<keyword evidence="6" id="KW-0084">Basement membrane</keyword>
<reference evidence="18" key="1">
    <citation type="submission" date="2025-08" db="UniProtKB">
        <authorList>
            <consortium name="RefSeq"/>
        </authorList>
    </citation>
    <scope>IDENTIFICATION</scope>
</reference>
<dbReference type="InterPro" id="IPR002049">
    <property type="entry name" value="LE_dom"/>
</dbReference>
<dbReference type="PROSITE" id="PS50027">
    <property type="entry name" value="EGF_LAM_2"/>
    <property type="match status" value="5"/>
</dbReference>
<dbReference type="CDD" id="cd00110">
    <property type="entry name" value="LamG"/>
    <property type="match status" value="5"/>
</dbReference>
<dbReference type="InterPro" id="IPR001368">
    <property type="entry name" value="TNFR/NGFR_Cys_rich_reg"/>
</dbReference>
<name>A0A6P8Q927_GEOSA</name>
<evidence type="ECO:0000256" key="2">
    <source>
        <dbReference type="ARBA" id="ARBA00022525"/>
    </source>
</evidence>
<keyword evidence="17" id="KW-1185">Reference proteome</keyword>
<dbReference type="SMART" id="SM00282">
    <property type="entry name" value="LamG"/>
    <property type="match status" value="5"/>
</dbReference>
<feature type="domain" description="Laminin G" evidence="15">
    <location>
        <begin position="1536"/>
        <end position="1707"/>
    </location>
</feature>
<feature type="disulfide bond" evidence="12">
    <location>
        <begin position="304"/>
        <end position="313"/>
    </location>
</feature>
<dbReference type="InterPro" id="IPR001791">
    <property type="entry name" value="Laminin_G"/>
</dbReference>
<feature type="chain" id="PRO_5028230454" evidence="14">
    <location>
        <begin position="26"/>
        <end position="1886"/>
    </location>
</feature>
<feature type="disulfide bond" evidence="12">
    <location>
        <begin position="256"/>
        <end position="265"/>
    </location>
</feature>
<dbReference type="GeneID" id="117356949"/>
<evidence type="ECO:0000256" key="5">
    <source>
        <dbReference type="ARBA" id="ARBA00022737"/>
    </source>
</evidence>
<dbReference type="SUPFAM" id="SSF57196">
    <property type="entry name" value="EGF/Laminin"/>
    <property type="match status" value="4"/>
</dbReference>
<dbReference type="PRINTS" id="PR00011">
    <property type="entry name" value="EGFLAMININ"/>
</dbReference>
<comment type="subcellular location">
    <subcellularLocation>
        <location evidence="1">Secreted</location>
        <location evidence="1">Extracellular space</location>
        <location evidence="1">Extracellular matrix</location>
        <location evidence="1">Basement membrane</location>
    </subcellularLocation>
</comment>
<dbReference type="GO" id="GO:0030155">
    <property type="term" value="P:regulation of cell adhesion"/>
    <property type="evidence" value="ECO:0007669"/>
    <property type="project" value="InterPro"/>
</dbReference>
<evidence type="ECO:0000259" key="15">
    <source>
        <dbReference type="PROSITE" id="PS50025"/>
    </source>
</evidence>
<evidence type="ECO:0000256" key="3">
    <source>
        <dbReference type="ARBA" id="ARBA00022530"/>
    </source>
</evidence>
<evidence type="ECO:0000256" key="1">
    <source>
        <dbReference type="ARBA" id="ARBA00004302"/>
    </source>
</evidence>
<dbReference type="InterPro" id="IPR000742">
    <property type="entry name" value="EGF"/>
</dbReference>
<dbReference type="SMART" id="SM00180">
    <property type="entry name" value="EGF_Lam"/>
    <property type="match status" value="5"/>
</dbReference>
<evidence type="ECO:0000256" key="9">
    <source>
        <dbReference type="ARBA" id="ARBA00023157"/>
    </source>
</evidence>
<feature type="coiled-coil region" evidence="13">
    <location>
        <begin position="422"/>
        <end position="449"/>
    </location>
</feature>
<dbReference type="Pfam" id="PF06008">
    <property type="entry name" value="Laminin_I"/>
    <property type="match status" value="1"/>
</dbReference>
<dbReference type="GO" id="GO:0005576">
    <property type="term" value="C:extracellular region"/>
    <property type="evidence" value="ECO:0007669"/>
    <property type="project" value="UniProtKB-ARBA"/>
</dbReference>
<evidence type="ECO:0000313" key="17">
    <source>
        <dbReference type="Proteomes" id="UP000515159"/>
    </source>
</evidence>
<evidence type="ECO:0000256" key="10">
    <source>
        <dbReference type="ARBA" id="ARBA00023180"/>
    </source>
</evidence>